<protein>
    <recommendedName>
        <fullName evidence="1">Heterokaryon incompatibility domain-containing protein</fullName>
    </recommendedName>
</protein>
<dbReference type="RefSeq" id="XP_003043067.1">
    <property type="nucleotide sequence ID" value="XM_003043021.1"/>
</dbReference>
<evidence type="ECO:0000313" key="2">
    <source>
        <dbReference type="EMBL" id="EEU37354.1"/>
    </source>
</evidence>
<reference evidence="2 3" key="1">
    <citation type="journal article" date="2009" name="PLoS Genet.">
        <title>The genome of Nectria haematococca: contribution of supernumerary chromosomes to gene expansion.</title>
        <authorList>
            <person name="Coleman J.J."/>
            <person name="Rounsley S.D."/>
            <person name="Rodriguez-Carres M."/>
            <person name="Kuo A."/>
            <person name="Wasmann C.C."/>
            <person name="Grimwood J."/>
            <person name="Schmutz J."/>
            <person name="Taga M."/>
            <person name="White G.J."/>
            <person name="Zhou S."/>
            <person name="Schwartz D.C."/>
            <person name="Freitag M."/>
            <person name="Ma L.J."/>
            <person name="Danchin E.G."/>
            <person name="Henrissat B."/>
            <person name="Coutinho P.M."/>
            <person name="Nelson D.R."/>
            <person name="Straney D."/>
            <person name="Napoli C.A."/>
            <person name="Barker B.M."/>
            <person name="Gribskov M."/>
            <person name="Rep M."/>
            <person name="Kroken S."/>
            <person name="Molnar I."/>
            <person name="Rensing C."/>
            <person name="Kennell J.C."/>
            <person name="Zamora J."/>
            <person name="Farman M.L."/>
            <person name="Selker E.U."/>
            <person name="Salamov A."/>
            <person name="Shapiro H."/>
            <person name="Pangilinan J."/>
            <person name="Lindquist E."/>
            <person name="Lamers C."/>
            <person name="Grigoriev I.V."/>
            <person name="Geiser D.M."/>
            <person name="Covert S.F."/>
            <person name="Temporini E."/>
            <person name="Vanetten H.D."/>
        </authorList>
    </citation>
    <scope>NUCLEOTIDE SEQUENCE [LARGE SCALE GENOMIC DNA]</scope>
    <source>
        <strain evidence="3">ATCC MYA-4622 / CBS 123669 / FGSC 9596 / NRRL 45880 / 77-13-4</strain>
    </source>
</reference>
<dbReference type="OMA" id="PANANHR"/>
<dbReference type="GeneID" id="9665166"/>
<dbReference type="eggNOG" id="ENOG502SQ1Q">
    <property type="taxonomic scope" value="Eukaryota"/>
</dbReference>
<dbReference type="InParanoid" id="C7ZEU4"/>
<proteinExistence type="predicted"/>
<dbReference type="PANTHER" id="PTHR33112">
    <property type="entry name" value="DOMAIN PROTEIN, PUTATIVE-RELATED"/>
    <property type="match status" value="1"/>
</dbReference>
<keyword evidence="3" id="KW-1185">Reference proteome</keyword>
<name>C7ZEU4_FUSV7</name>
<dbReference type="OrthoDB" id="5428863at2759"/>
<dbReference type="VEuPathDB" id="FungiDB:NECHADRAFT_86266"/>
<dbReference type="Pfam" id="PF06985">
    <property type="entry name" value="HET"/>
    <property type="match status" value="1"/>
</dbReference>
<dbReference type="EMBL" id="GG698922">
    <property type="protein sequence ID" value="EEU37354.1"/>
    <property type="molecule type" value="Genomic_DNA"/>
</dbReference>
<organism evidence="2 3">
    <name type="scientific">Fusarium vanettenii (strain ATCC MYA-4622 / CBS 123669 / FGSC 9596 / NRRL 45880 / 77-13-4)</name>
    <name type="common">Fusarium solani subsp. pisi</name>
    <dbReference type="NCBI Taxonomy" id="660122"/>
    <lineage>
        <taxon>Eukaryota</taxon>
        <taxon>Fungi</taxon>
        <taxon>Dikarya</taxon>
        <taxon>Ascomycota</taxon>
        <taxon>Pezizomycotina</taxon>
        <taxon>Sordariomycetes</taxon>
        <taxon>Hypocreomycetidae</taxon>
        <taxon>Hypocreales</taxon>
        <taxon>Nectriaceae</taxon>
        <taxon>Fusarium</taxon>
        <taxon>Fusarium solani species complex</taxon>
        <taxon>Fusarium vanettenii</taxon>
    </lineage>
</organism>
<dbReference type="STRING" id="660122.C7ZEU4"/>
<dbReference type="PANTHER" id="PTHR33112:SF1">
    <property type="entry name" value="HETEROKARYON INCOMPATIBILITY DOMAIN-CONTAINING PROTEIN"/>
    <property type="match status" value="1"/>
</dbReference>
<gene>
    <name evidence="2" type="ORF">NECHADRAFT_86266</name>
</gene>
<sequence length="701" mass="80680">MSTVGDKARNGQLAALSLCSDCLKITFDKAFLDRSPVGRESIRVTNIGTHYRQPQDVDCVLCRILSRLKPPPRRWRRPAERRQNFDKLYAFSFVERSGVVNRRCSTIERHQLITDNDSWCLAIEPWELLPEHLIIWHIFSSSAQHGFAVFRRLDHPSPPLFSVQPINRHFDPSLARMWLDYCQSYHKRLCSRSKSKSHITGLQLIDCNSRIVEPALQGTQYVALSYVWGISSTDDTPNFSMRSQQGDVLLPTVLPKTVSDTIDVTKRLGFQYLWVDRYCIDQNDAHAQHDQIAQMNSIYHNASLTIIAAAGQDPEYGLPGVGSRGRNEQPAVRIGCGDVELRSTMRHPHDTIRSSKWSTRAWTFQEGVLSRRRLVFTDDQVYFECSAMNCHESITCWNSRASLDRLHMKDRSRFRNAMRAGMFGRNHDQVYGLFDERKLQPYQAFVRFQRMVEQYSGRDLSYDSDALEAFSGILDKFVNSLPQFHHIHGIPFMAGEGVMNPEEWFLQGLVWQSKPPDPATDYQYRPRRRLEFPSWSWAGWQGEIGYINHGRPGDWSWESGVKSLSLELENGSVRTTADHIRCIQQKALDPLAPSVIQIRTAFLPSSVVFSENPYDHLRVFYSFLDRRTPVLSPSKFYEAVTKKGFRKCIYMGESSSAGLIFMVIEPNDATWSRTGLLFVPSGMLPRGRRSWRRNIGTFRIS</sequence>
<accession>C7ZEU4</accession>
<dbReference type="InterPro" id="IPR010730">
    <property type="entry name" value="HET"/>
</dbReference>
<feature type="domain" description="Heterokaryon incompatibility" evidence="1">
    <location>
        <begin position="221"/>
        <end position="366"/>
    </location>
</feature>
<dbReference type="AlphaFoldDB" id="C7ZEU4"/>
<dbReference type="HOGENOM" id="CLU_002639_4_4_1"/>
<evidence type="ECO:0000259" key="1">
    <source>
        <dbReference type="Pfam" id="PF06985"/>
    </source>
</evidence>
<dbReference type="Proteomes" id="UP000005206">
    <property type="component" value="Chromosome 11"/>
</dbReference>
<dbReference type="KEGG" id="nhe:NECHADRAFT_86266"/>
<evidence type="ECO:0000313" key="3">
    <source>
        <dbReference type="Proteomes" id="UP000005206"/>
    </source>
</evidence>